<organism evidence="5 6">
    <name type="scientific">Ramalina farinacea</name>
    <dbReference type="NCBI Taxonomy" id="258253"/>
    <lineage>
        <taxon>Eukaryota</taxon>
        <taxon>Fungi</taxon>
        <taxon>Dikarya</taxon>
        <taxon>Ascomycota</taxon>
        <taxon>Pezizomycotina</taxon>
        <taxon>Lecanoromycetes</taxon>
        <taxon>OSLEUM clade</taxon>
        <taxon>Lecanoromycetidae</taxon>
        <taxon>Lecanorales</taxon>
        <taxon>Lecanorineae</taxon>
        <taxon>Ramalinaceae</taxon>
        <taxon>Ramalina</taxon>
    </lineage>
</organism>
<dbReference type="Proteomes" id="UP001161017">
    <property type="component" value="Unassembled WGS sequence"/>
</dbReference>
<reference evidence="5" key="1">
    <citation type="journal article" date="2023" name="Genome Biol. Evol.">
        <title>First Whole Genome Sequence and Flow Cytometry Genome Size Data for the Lichen-Forming Fungus Ramalina farinacea (Ascomycota).</title>
        <authorList>
            <person name="Llewellyn T."/>
            <person name="Mian S."/>
            <person name="Hill R."/>
            <person name="Leitch I.J."/>
            <person name="Gaya E."/>
        </authorList>
    </citation>
    <scope>NUCLEOTIDE SEQUENCE</scope>
    <source>
        <strain evidence="5">LIQ254RAFAR</strain>
    </source>
</reference>
<dbReference type="SMART" id="SM00175">
    <property type="entry name" value="RAB"/>
    <property type="match status" value="1"/>
</dbReference>
<keyword evidence="6" id="KW-1185">Reference proteome</keyword>
<accession>A0AA43QLK5</accession>
<evidence type="ECO:0000259" key="4">
    <source>
        <dbReference type="Pfam" id="PF08386"/>
    </source>
</evidence>
<dbReference type="GO" id="GO:0003924">
    <property type="term" value="F:GTPase activity"/>
    <property type="evidence" value="ECO:0007669"/>
    <property type="project" value="InterPro"/>
</dbReference>
<feature type="domain" description="Peptidase S33 tripeptidyl aminopeptidase-like C-terminal" evidence="4">
    <location>
        <begin position="309"/>
        <end position="411"/>
    </location>
</feature>
<dbReference type="Gene3D" id="3.40.50.1820">
    <property type="entry name" value="alpha/beta hydrolase"/>
    <property type="match status" value="1"/>
</dbReference>
<gene>
    <name evidence="5" type="ORF">OHK93_007112</name>
</gene>
<name>A0AA43QLK5_9LECA</name>
<dbReference type="Pfam" id="PF08386">
    <property type="entry name" value="Abhydrolase_4"/>
    <property type="match status" value="1"/>
</dbReference>
<dbReference type="EMBL" id="JAPUFD010000006">
    <property type="protein sequence ID" value="MDI1487839.1"/>
    <property type="molecule type" value="Genomic_DNA"/>
</dbReference>
<dbReference type="Pfam" id="PF00561">
    <property type="entry name" value="Abhydrolase_1"/>
    <property type="match status" value="1"/>
</dbReference>
<protein>
    <submittedName>
        <fullName evidence="5">Uncharacterized protein</fullName>
    </submittedName>
</protein>
<evidence type="ECO:0000259" key="3">
    <source>
        <dbReference type="Pfam" id="PF00561"/>
    </source>
</evidence>
<evidence type="ECO:0000256" key="1">
    <source>
        <dbReference type="ARBA" id="ARBA00006270"/>
    </source>
</evidence>
<dbReference type="InterPro" id="IPR001806">
    <property type="entry name" value="Small_GTPase"/>
</dbReference>
<comment type="similarity">
    <text evidence="1">Belongs to the small GTPase superfamily. Rab family.</text>
</comment>
<evidence type="ECO:0000313" key="6">
    <source>
        <dbReference type="Proteomes" id="UP001161017"/>
    </source>
</evidence>
<dbReference type="Gene3D" id="3.40.50.300">
    <property type="entry name" value="P-loop containing nucleotide triphosphate hydrolases"/>
    <property type="match status" value="1"/>
</dbReference>
<comment type="caution">
    <text evidence="5">The sequence shown here is derived from an EMBL/GenBank/DDBJ whole genome shotgun (WGS) entry which is preliminary data.</text>
</comment>
<dbReference type="InterPro" id="IPR013595">
    <property type="entry name" value="Pept_S33_TAP-like_C"/>
</dbReference>
<dbReference type="GO" id="GO:0005525">
    <property type="term" value="F:GTP binding"/>
    <property type="evidence" value="ECO:0007669"/>
    <property type="project" value="InterPro"/>
</dbReference>
<dbReference type="SMART" id="SM00173">
    <property type="entry name" value="RAS"/>
    <property type="match status" value="1"/>
</dbReference>
<dbReference type="AlphaFoldDB" id="A0AA43QLK5"/>
<evidence type="ECO:0000313" key="5">
    <source>
        <dbReference type="EMBL" id="MDI1487839.1"/>
    </source>
</evidence>
<dbReference type="PRINTS" id="PR00449">
    <property type="entry name" value="RASTRNSFRMNG"/>
</dbReference>
<dbReference type="PANTHER" id="PTHR47979">
    <property type="entry name" value="DRAB11-RELATED"/>
    <property type="match status" value="1"/>
</dbReference>
<dbReference type="NCBIfam" id="TIGR00231">
    <property type="entry name" value="small_GTP"/>
    <property type="match status" value="1"/>
</dbReference>
<dbReference type="InterPro" id="IPR050209">
    <property type="entry name" value="Rab_GTPases_membrane_traffic"/>
</dbReference>
<feature type="domain" description="AB hydrolase-1" evidence="3">
    <location>
        <begin position="8"/>
        <end position="131"/>
    </location>
</feature>
<dbReference type="InterPro" id="IPR000073">
    <property type="entry name" value="AB_hydrolase_1"/>
</dbReference>
<dbReference type="CDD" id="cd00154">
    <property type="entry name" value="Rab"/>
    <property type="match status" value="1"/>
</dbReference>
<feature type="region of interest" description="Disordered" evidence="2">
    <location>
        <begin position="1"/>
        <end position="20"/>
    </location>
</feature>
<dbReference type="InterPro" id="IPR029058">
    <property type="entry name" value="AB_hydrolase_fold"/>
</dbReference>
<evidence type="ECO:0000256" key="2">
    <source>
        <dbReference type="SAM" id="MobiDB-lite"/>
    </source>
</evidence>
<dbReference type="PROSITE" id="PS51419">
    <property type="entry name" value="RAB"/>
    <property type="match status" value="1"/>
</dbReference>
<dbReference type="InterPro" id="IPR027417">
    <property type="entry name" value="P-loop_NTPase"/>
</dbReference>
<sequence length="572" mass="62997">MWSRFQALGHGCSSKAANSDNDRDQLAVHVGTTPQIADMTAILELHGQWREQEARQWIEREKSRLSEDDSSWIVERTRWRENEEKLYYWGFSYGTCIGATFAAMQPHRVERVVLDGVVDTVDYYRGERMHNLQDTDKVVDRFAKYCDAAGPELCPFHTEGGAEHAVQRFHNVLESLKEDPVGVAAGGEKLAPHLITYSDMVRSTFSSLYAPIQDFPLLAARLASLSHGNGSSIAGSNQRHQRFFLPNFENDNDVGEDPDNSCGSPNCDIQRHSPGDTRMAILCSDGNSTLNITRQAYADYVLILQQQSPTFGGMYAQFRMMCAAWGVRPRWRFPGPYGARTAYPMLIVGTEVDPVTPIANAHSVSARFPDSVVLPVAGEGHSTLSSPSLCEALHIRRYFQDGRLPAVGSVCGVNEKPFLGLTEPAGDGGDEERLLEELSSLTVRLCEGRFSSIHHVTIGVEFGSRVVEVGPVAPSTSGLGDPAAPPRKRMKLSLWDTAGQETYKSVTRSYFRGASGALLVFDITRRSSFLHAIDWLNDLRQIAEDGVVVVLVGNKSDLAATPETANGESKGR</sequence>
<dbReference type="InterPro" id="IPR005225">
    <property type="entry name" value="Small_GTP-bd"/>
</dbReference>
<proteinExistence type="inferred from homology"/>
<dbReference type="SUPFAM" id="SSF53474">
    <property type="entry name" value="alpha/beta-Hydrolases"/>
    <property type="match status" value="1"/>
</dbReference>
<dbReference type="SUPFAM" id="SSF52540">
    <property type="entry name" value="P-loop containing nucleoside triphosphate hydrolases"/>
    <property type="match status" value="1"/>
</dbReference>
<dbReference type="Pfam" id="PF00071">
    <property type="entry name" value="Ras"/>
    <property type="match status" value="1"/>
</dbReference>